<evidence type="ECO:0000256" key="2">
    <source>
        <dbReference type="ARBA" id="ARBA00022771"/>
    </source>
</evidence>
<dbReference type="GO" id="GO:0008270">
    <property type="term" value="F:zinc ion binding"/>
    <property type="evidence" value="ECO:0007669"/>
    <property type="project" value="UniProtKB-KW"/>
</dbReference>
<dbReference type="Pfam" id="PF00105">
    <property type="entry name" value="zf-C4"/>
    <property type="match status" value="1"/>
</dbReference>
<dbReference type="SUPFAM" id="SSF57716">
    <property type="entry name" value="Glucocorticoid receptor-like (DNA-binding domain)"/>
    <property type="match status" value="1"/>
</dbReference>
<evidence type="ECO:0000256" key="3">
    <source>
        <dbReference type="ARBA" id="ARBA00022833"/>
    </source>
</evidence>
<keyword evidence="3 9" id="KW-0862">Zinc</keyword>
<evidence type="ECO:0000256" key="6">
    <source>
        <dbReference type="ARBA" id="ARBA00023163"/>
    </source>
</evidence>
<dbReference type="Gene3D" id="3.30.50.10">
    <property type="entry name" value="Erythroid Transcription Factor GATA-1, subunit A"/>
    <property type="match status" value="1"/>
</dbReference>
<dbReference type="PROSITE" id="PS51030">
    <property type="entry name" value="NUCLEAR_REC_DBD_2"/>
    <property type="match status" value="1"/>
</dbReference>
<dbReference type="SUPFAM" id="SSF48508">
    <property type="entry name" value="Nuclear receptor ligand-binding domain"/>
    <property type="match status" value="1"/>
</dbReference>
<dbReference type="PROSITE" id="PS00031">
    <property type="entry name" value="NUCLEAR_REC_DBD_1"/>
    <property type="match status" value="1"/>
</dbReference>
<dbReference type="GO" id="GO:0004879">
    <property type="term" value="F:nuclear receptor activity"/>
    <property type="evidence" value="ECO:0007669"/>
    <property type="project" value="InterPro"/>
</dbReference>
<dbReference type="GO" id="GO:0000978">
    <property type="term" value="F:RNA polymerase II cis-regulatory region sequence-specific DNA binding"/>
    <property type="evidence" value="ECO:0007669"/>
    <property type="project" value="TreeGrafter"/>
</dbReference>
<dbReference type="GO" id="GO:0030154">
    <property type="term" value="P:cell differentiation"/>
    <property type="evidence" value="ECO:0007669"/>
    <property type="project" value="TreeGrafter"/>
</dbReference>
<comment type="subcellular location">
    <subcellularLocation>
        <location evidence="9">Nucleus</location>
    </subcellularLocation>
</comment>
<evidence type="ECO:0000256" key="10">
    <source>
        <dbReference type="SAM" id="MobiDB-lite"/>
    </source>
</evidence>
<dbReference type="InterPro" id="IPR000536">
    <property type="entry name" value="Nucl_hrmn_rcpt_lig-bd"/>
</dbReference>
<dbReference type="InterPro" id="IPR001728">
    <property type="entry name" value="ThyrH_rcpt"/>
</dbReference>
<dbReference type="PRINTS" id="PR00546">
    <property type="entry name" value="THYROIDHORMR"/>
</dbReference>
<evidence type="ECO:0000256" key="1">
    <source>
        <dbReference type="ARBA" id="ARBA00022723"/>
    </source>
</evidence>
<organism evidence="13">
    <name type="scientific">Schistocephalus solidus</name>
    <name type="common">Tapeworm</name>
    <dbReference type="NCBI Taxonomy" id="70667"/>
    <lineage>
        <taxon>Eukaryota</taxon>
        <taxon>Metazoa</taxon>
        <taxon>Spiralia</taxon>
        <taxon>Lophotrochozoa</taxon>
        <taxon>Platyhelminthes</taxon>
        <taxon>Cestoda</taxon>
        <taxon>Eucestoda</taxon>
        <taxon>Diphyllobothriidea</taxon>
        <taxon>Diphyllobothriidae</taxon>
        <taxon>Schistocephalus</taxon>
    </lineage>
</organism>
<dbReference type="PANTHER" id="PTHR24082:SF473">
    <property type="entry name" value="ECDYSONE-INDUCED PROTEIN 75B, ISOFORM B"/>
    <property type="match status" value="1"/>
</dbReference>
<evidence type="ECO:0000256" key="7">
    <source>
        <dbReference type="ARBA" id="ARBA00023170"/>
    </source>
</evidence>
<dbReference type="SMART" id="SM00430">
    <property type="entry name" value="HOLI"/>
    <property type="match status" value="1"/>
</dbReference>
<dbReference type="InterPro" id="IPR035500">
    <property type="entry name" value="NHR-like_dom_sf"/>
</dbReference>
<evidence type="ECO:0000256" key="8">
    <source>
        <dbReference type="ARBA" id="ARBA00023242"/>
    </source>
</evidence>
<keyword evidence="1 9" id="KW-0479">Metal-binding</keyword>
<name>A0A0X3PGA5_SCHSO</name>
<sequence length="695" mass="76448">MICLVCGDTASGVHYGVLSCEGCKGFFRRTLQDKRSQPKKCLRDGLCRITIKSRNNCQPCRLRRCVELGMSREAARLGRRSRKMWQRLDLSIAKFSQRNSPPSSESSALVCQNFSDANQKTLRSLPSMLPKAAVSVENNSADCTFSSTAPLLTPTCTLSCGPTFLCDQDSPEDSEVFTFGSIPSVSTSASGEWNSCGAASCVDEEIRAGTPVPLKAHILEYSKNHLVLLWNPKKDSRIALSSRLTADPETFRICAPKNPPTPTREIRPALGPTARITGSPTTTAPPPRIPSPSSSSAADQAKCLILSALQARSQSSPEEMLATEPRATLQGHWLGGKGGTAAVAAPLSAPYSRLAPTSGANYEVTTSSPVSALSSPTSMVILNPPVTQCRMLTPNYVPSIAATRRLSREPRSPLKTSAADQHAQRKSQLNGGAFLAEILRTIEGAFYDSFKLHFTNATYRRSGQEIQADNEDTMKRLFGVARWEEGKSYSASAFGVQTSCLTVFQQRFNEIMQDVVRFAKKIPGFAELPAEDRVALVQSGCFEVACLVFSFYVNEQTKTLHFPTQFVLEQTQFWFTFPMGRKFINLLFDFCIQLQRFSLDSMVLGHLSAVILVSPDREGVSNVEVVAWLRDLILQAFRFQMMISNTQGLSILSKLLDSLGELRELAEEHLCQLTSLKEKGFLFLNDLYSETFGLN</sequence>
<dbReference type="Pfam" id="PF00104">
    <property type="entry name" value="Hormone_recep"/>
    <property type="match status" value="1"/>
</dbReference>
<dbReference type="InterPro" id="IPR013088">
    <property type="entry name" value="Znf_NHR/GATA"/>
</dbReference>
<dbReference type="EMBL" id="GEEE01012381">
    <property type="protein sequence ID" value="JAP50844.1"/>
    <property type="molecule type" value="Transcribed_RNA"/>
</dbReference>
<dbReference type="GO" id="GO:0005634">
    <property type="term" value="C:nucleus"/>
    <property type="evidence" value="ECO:0007669"/>
    <property type="project" value="UniProtKB-SubCell"/>
</dbReference>
<feature type="domain" description="NR LBD" evidence="12">
    <location>
        <begin position="469"/>
        <end position="695"/>
    </location>
</feature>
<proteinExistence type="inferred from homology"/>
<dbReference type="AlphaFoldDB" id="A0A0X3PGA5"/>
<dbReference type="CDD" id="cd06916">
    <property type="entry name" value="NR_DBD_like"/>
    <property type="match status" value="1"/>
</dbReference>
<evidence type="ECO:0000313" key="13">
    <source>
        <dbReference type="EMBL" id="JAP50844.1"/>
    </source>
</evidence>
<keyword evidence="5 9" id="KW-0238">DNA-binding</keyword>
<comment type="similarity">
    <text evidence="9">Belongs to the nuclear hormone receptor family.</text>
</comment>
<keyword evidence="4 9" id="KW-0805">Transcription regulation</keyword>
<feature type="region of interest" description="Disordered" evidence="10">
    <location>
        <begin position="251"/>
        <end position="296"/>
    </location>
</feature>
<keyword evidence="6 9" id="KW-0804">Transcription</keyword>
<dbReference type="GO" id="GO:0000122">
    <property type="term" value="P:negative regulation of transcription by RNA polymerase II"/>
    <property type="evidence" value="ECO:0007669"/>
    <property type="project" value="TreeGrafter"/>
</dbReference>
<evidence type="ECO:0000256" key="5">
    <source>
        <dbReference type="ARBA" id="ARBA00023125"/>
    </source>
</evidence>
<keyword evidence="8 9" id="KW-0539">Nucleus</keyword>
<evidence type="ECO:0000259" key="12">
    <source>
        <dbReference type="PROSITE" id="PS51843"/>
    </source>
</evidence>
<evidence type="ECO:0000256" key="4">
    <source>
        <dbReference type="ARBA" id="ARBA00023015"/>
    </source>
</evidence>
<dbReference type="PRINTS" id="PR00047">
    <property type="entry name" value="STROIDFINGER"/>
</dbReference>
<reference evidence="13" key="1">
    <citation type="submission" date="2016-01" db="EMBL/GenBank/DDBJ databases">
        <title>Reference transcriptome for the parasite Schistocephalus solidus: insights into the molecular evolution of parasitism.</title>
        <authorList>
            <person name="Hebert F.O."/>
            <person name="Grambauer S."/>
            <person name="Barber I."/>
            <person name="Landry C.R."/>
            <person name="Aubin-Horth N."/>
        </authorList>
    </citation>
    <scope>NUCLEOTIDE SEQUENCE</scope>
</reference>
<evidence type="ECO:0000259" key="11">
    <source>
        <dbReference type="PROSITE" id="PS51030"/>
    </source>
</evidence>
<dbReference type="GO" id="GO:0009755">
    <property type="term" value="P:hormone-mediated signaling pathway"/>
    <property type="evidence" value="ECO:0007669"/>
    <property type="project" value="TreeGrafter"/>
</dbReference>
<feature type="domain" description="Nuclear receptor" evidence="11">
    <location>
        <begin position="1"/>
        <end position="77"/>
    </location>
</feature>
<dbReference type="PANTHER" id="PTHR24082">
    <property type="entry name" value="NUCLEAR HORMONE RECEPTOR"/>
    <property type="match status" value="1"/>
</dbReference>
<dbReference type="SMART" id="SM00399">
    <property type="entry name" value="ZnF_C4"/>
    <property type="match status" value="1"/>
</dbReference>
<evidence type="ECO:0000256" key="9">
    <source>
        <dbReference type="RuleBase" id="RU004334"/>
    </source>
</evidence>
<protein>
    <recommendedName>
        <fullName evidence="14">Nuclear receptor subfamily 1 group D member 2</fullName>
    </recommendedName>
</protein>
<dbReference type="InterPro" id="IPR001628">
    <property type="entry name" value="Znf_hrmn_rcpt"/>
</dbReference>
<evidence type="ECO:0008006" key="14">
    <source>
        <dbReference type="Google" id="ProtNLM"/>
    </source>
</evidence>
<gene>
    <name evidence="13" type="ORF">TR112797</name>
</gene>
<dbReference type="Gene3D" id="1.10.565.10">
    <property type="entry name" value="Retinoid X Receptor"/>
    <property type="match status" value="1"/>
</dbReference>
<dbReference type="InterPro" id="IPR050234">
    <property type="entry name" value="Nuclear_hormone_rcpt_NR1"/>
</dbReference>
<feature type="region of interest" description="Disordered" evidence="10">
    <location>
        <begin position="403"/>
        <end position="425"/>
    </location>
</feature>
<dbReference type="PROSITE" id="PS51843">
    <property type="entry name" value="NR_LBD"/>
    <property type="match status" value="1"/>
</dbReference>
<dbReference type="GO" id="GO:0045944">
    <property type="term" value="P:positive regulation of transcription by RNA polymerase II"/>
    <property type="evidence" value="ECO:0007669"/>
    <property type="project" value="TreeGrafter"/>
</dbReference>
<accession>A0A0X3PGA5</accession>
<keyword evidence="2 9" id="KW-0863">Zinc-finger</keyword>
<keyword evidence="7 9" id="KW-0675">Receptor</keyword>